<feature type="region of interest" description="Disordered" evidence="1">
    <location>
        <begin position="11"/>
        <end position="70"/>
    </location>
</feature>
<dbReference type="AlphaFoldDB" id="K0SPT0"/>
<evidence type="ECO:0000313" key="3">
    <source>
        <dbReference type="Proteomes" id="UP000266841"/>
    </source>
</evidence>
<sequence length="287" mass="31668">MCAYVDFLPSSISSTNSPDTSTSTSGYIQGDTATTTTDETSGSSRVVVHRSRRRLDQENGIDYSSGEGGDVEVLSTVDDDEEGASAASLAQQRSATETVCSPVGECSVCPHNWRVMIEKEDEKIQGEWDSCKSYGRRRKRQCNVLFRDDALNGEKVHSRYEYKECKFTPSDEQFRVVGDNPGSGVFLSFSNQIGLCSLHQFRMQMICLLVGLWALRNVKRHKVASASLFDQRRLRLQGGASSSNGSSGSRKFDRKNSVSEEMIELMPPRSGVDKFSKSPAPAKFVAV</sequence>
<feature type="region of interest" description="Disordered" evidence="1">
    <location>
        <begin position="238"/>
        <end position="287"/>
    </location>
</feature>
<evidence type="ECO:0000313" key="2">
    <source>
        <dbReference type="EMBL" id="EJK63011.1"/>
    </source>
</evidence>
<dbReference type="EMBL" id="AGNL01018486">
    <property type="protein sequence ID" value="EJK63011.1"/>
    <property type="molecule type" value="Genomic_DNA"/>
</dbReference>
<reference evidence="2 3" key="1">
    <citation type="journal article" date="2012" name="Genome Biol.">
        <title>Genome and low-iron response of an oceanic diatom adapted to chronic iron limitation.</title>
        <authorList>
            <person name="Lommer M."/>
            <person name="Specht M."/>
            <person name="Roy A.S."/>
            <person name="Kraemer L."/>
            <person name="Andreson R."/>
            <person name="Gutowska M.A."/>
            <person name="Wolf J."/>
            <person name="Bergner S.V."/>
            <person name="Schilhabel M.B."/>
            <person name="Klostermeier U.C."/>
            <person name="Beiko R.G."/>
            <person name="Rosenstiel P."/>
            <person name="Hippler M."/>
            <person name="Laroche J."/>
        </authorList>
    </citation>
    <scope>NUCLEOTIDE SEQUENCE [LARGE SCALE GENOMIC DNA]</scope>
    <source>
        <strain evidence="2 3">CCMP1005</strain>
    </source>
</reference>
<feature type="compositionally biased region" description="Low complexity" evidence="1">
    <location>
        <begin position="11"/>
        <end position="46"/>
    </location>
</feature>
<organism evidence="2 3">
    <name type="scientific">Thalassiosira oceanica</name>
    <name type="common">Marine diatom</name>
    <dbReference type="NCBI Taxonomy" id="159749"/>
    <lineage>
        <taxon>Eukaryota</taxon>
        <taxon>Sar</taxon>
        <taxon>Stramenopiles</taxon>
        <taxon>Ochrophyta</taxon>
        <taxon>Bacillariophyta</taxon>
        <taxon>Coscinodiscophyceae</taxon>
        <taxon>Thalassiosirophycidae</taxon>
        <taxon>Thalassiosirales</taxon>
        <taxon>Thalassiosiraceae</taxon>
        <taxon>Thalassiosira</taxon>
    </lineage>
</organism>
<accession>K0SPT0</accession>
<evidence type="ECO:0000256" key="1">
    <source>
        <dbReference type="SAM" id="MobiDB-lite"/>
    </source>
</evidence>
<protein>
    <submittedName>
        <fullName evidence="2">Uncharacterized protein</fullName>
    </submittedName>
</protein>
<comment type="caution">
    <text evidence="2">The sequence shown here is derived from an EMBL/GenBank/DDBJ whole genome shotgun (WGS) entry which is preliminary data.</text>
</comment>
<proteinExistence type="predicted"/>
<dbReference type="Proteomes" id="UP000266841">
    <property type="component" value="Unassembled WGS sequence"/>
</dbReference>
<name>K0SPT0_THAOC</name>
<keyword evidence="3" id="KW-1185">Reference proteome</keyword>
<gene>
    <name evidence="2" type="ORF">THAOC_16360</name>
</gene>
<feature type="compositionally biased region" description="Low complexity" evidence="1">
    <location>
        <begin position="238"/>
        <end position="249"/>
    </location>
</feature>